<keyword evidence="4" id="KW-0328">Glycosyltransferase</keyword>
<dbReference type="Pfam" id="PF00156">
    <property type="entry name" value="Pribosyltran"/>
    <property type="match status" value="1"/>
</dbReference>
<dbReference type="KEGG" id="ovb:NB640_06485"/>
<evidence type="ECO:0000256" key="2">
    <source>
        <dbReference type="ARBA" id="ARBA00049402"/>
    </source>
</evidence>
<dbReference type="GO" id="GO:0046100">
    <property type="term" value="P:hypoxanthine metabolic process"/>
    <property type="evidence" value="ECO:0007669"/>
    <property type="project" value="TreeGrafter"/>
</dbReference>
<dbReference type="InterPro" id="IPR000836">
    <property type="entry name" value="PRTase_dom"/>
</dbReference>
<dbReference type="RefSeq" id="WP_269307936.1">
    <property type="nucleotide sequence ID" value="NZ_CP098242.1"/>
</dbReference>
<dbReference type="GO" id="GO:0000287">
    <property type="term" value="F:magnesium ion binding"/>
    <property type="evidence" value="ECO:0007669"/>
    <property type="project" value="TreeGrafter"/>
</dbReference>
<dbReference type="EC" id="2.4.2.8" evidence="4"/>
<dbReference type="PANTHER" id="PTHR43340:SF1">
    <property type="entry name" value="HYPOXANTHINE PHOSPHORIBOSYLTRANSFERASE"/>
    <property type="match status" value="1"/>
</dbReference>
<dbReference type="InterPro" id="IPR050408">
    <property type="entry name" value="HGPRT"/>
</dbReference>
<dbReference type="GO" id="GO:0032264">
    <property type="term" value="P:IMP salvage"/>
    <property type="evidence" value="ECO:0007669"/>
    <property type="project" value="TreeGrafter"/>
</dbReference>
<evidence type="ECO:0000259" key="3">
    <source>
        <dbReference type="Pfam" id="PF00156"/>
    </source>
</evidence>
<dbReference type="AlphaFoldDB" id="A0A9E9LTN9"/>
<dbReference type="Proteomes" id="UP001156215">
    <property type="component" value="Chromosome"/>
</dbReference>
<organism evidence="4 5">
    <name type="scientific">Oxalobacter vibrioformis</name>
    <dbReference type="NCBI Taxonomy" id="933080"/>
    <lineage>
        <taxon>Bacteria</taxon>
        <taxon>Pseudomonadati</taxon>
        <taxon>Pseudomonadota</taxon>
        <taxon>Betaproteobacteria</taxon>
        <taxon>Burkholderiales</taxon>
        <taxon>Oxalobacteraceae</taxon>
        <taxon>Oxalobacter</taxon>
    </lineage>
</organism>
<dbReference type="PANTHER" id="PTHR43340">
    <property type="entry name" value="HYPOXANTHINE-GUANINE PHOSPHORIBOSYLTRANSFERASE"/>
    <property type="match status" value="1"/>
</dbReference>
<accession>A0A9E9LTN9</accession>
<comment type="catalytic activity">
    <reaction evidence="2">
        <text>IMP + diphosphate = hypoxanthine + 5-phospho-alpha-D-ribose 1-diphosphate</text>
        <dbReference type="Rhea" id="RHEA:17973"/>
        <dbReference type="ChEBI" id="CHEBI:17368"/>
        <dbReference type="ChEBI" id="CHEBI:33019"/>
        <dbReference type="ChEBI" id="CHEBI:58017"/>
        <dbReference type="ChEBI" id="CHEBI:58053"/>
        <dbReference type="EC" id="2.4.2.8"/>
    </reaction>
    <physiologicalReaction direction="right-to-left" evidence="2">
        <dbReference type="Rhea" id="RHEA:17975"/>
    </physiologicalReaction>
</comment>
<dbReference type="EMBL" id="CP098242">
    <property type="protein sequence ID" value="WAW08946.1"/>
    <property type="molecule type" value="Genomic_DNA"/>
</dbReference>
<dbReference type="SUPFAM" id="SSF53271">
    <property type="entry name" value="PRTase-like"/>
    <property type="match status" value="1"/>
</dbReference>
<dbReference type="GO" id="GO:0032263">
    <property type="term" value="P:GMP salvage"/>
    <property type="evidence" value="ECO:0007669"/>
    <property type="project" value="TreeGrafter"/>
</dbReference>
<keyword evidence="4" id="KW-0808">Transferase</keyword>
<protein>
    <submittedName>
        <fullName evidence="4">Hypoxanthine-guanine phosphoribosyltransferase</fullName>
        <ecNumber evidence="4">2.4.2.8</ecNumber>
    </submittedName>
</protein>
<dbReference type="CDD" id="cd06223">
    <property type="entry name" value="PRTases_typeI"/>
    <property type="match status" value="1"/>
</dbReference>
<dbReference type="Gene3D" id="3.40.50.2020">
    <property type="match status" value="1"/>
</dbReference>
<sequence length="191" mass="21503">MDSHNERAKKILQKTEQVCSPEEVQAAVNKVATELNERFNHVETDSFPLFLSVMGGAVIFSGQLLPKLNFPLEFDFIHVSRYGSEEHGSEVIWKVIPRQNVMNRIIVVLDDILDEGETLAHVQKRLLEMGAAKVILAVFGDKQLNAKKPVTPDHVGMTLPNRFVIGFGMDIEGYWRNLPDIRALTVDPLVI</sequence>
<name>A0A9E9LTN9_9BURK</name>
<evidence type="ECO:0000256" key="1">
    <source>
        <dbReference type="ARBA" id="ARBA00048811"/>
    </source>
</evidence>
<feature type="domain" description="Phosphoribosyltransferase" evidence="3">
    <location>
        <begin position="26"/>
        <end position="171"/>
    </location>
</feature>
<dbReference type="GO" id="GO:0006178">
    <property type="term" value="P:guanine salvage"/>
    <property type="evidence" value="ECO:0007669"/>
    <property type="project" value="TreeGrafter"/>
</dbReference>
<comment type="catalytic activity">
    <reaction evidence="1">
        <text>GMP + diphosphate = guanine + 5-phospho-alpha-D-ribose 1-diphosphate</text>
        <dbReference type="Rhea" id="RHEA:25424"/>
        <dbReference type="ChEBI" id="CHEBI:16235"/>
        <dbReference type="ChEBI" id="CHEBI:33019"/>
        <dbReference type="ChEBI" id="CHEBI:58017"/>
        <dbReference type="ChEBI" id="CHEBI:58115"/>
        <dbReference type="EC" id="2.4.2.8"/>
    </reaction>
    <physiologicalReaction direction="right-to-left" evidence="1">
        <dbReference type="Rhea" id="RHEA:25426"/>
    </physiologicalReaction>
</comment>
<reference evidence="4" key="1">
    <citation type="journal article" date="2022" name="Front. Microbiol.">
        <title>New perspectives on an old grouping: The genomic and phenotypic variability of Oxalobacter formigenes and the implications for calcium oxalate stone prevention.</title>
        <authorList>
            <person name="Chmiel J.A."/>
            <person name="Carr C."/>
            <person name="Stuivenberg G.A."/>
            <person name="Venema R."/>
            <person name="Chanyi R.M."/>
            <person name="Al K.F."/>
            <person name="Giguere D."/>
            <person name="Say H."/>
            <person name="Akouris P.P."/>
            <person name="Dominguez Romero S.A."/>
            <person name="Kwong A."/>
            <person name="Tai V."/>
            <person name="Koval S.F."/>
            <person name="Razvi H."/>
            <person name="Bjazevic J."/>
            <person name="Burton J.P."/>
        </authorList>
    </citation>
    <scope>NUCLEOTIDE SEQUENCE</scope>
    <source>
        <strain evidence="4">WoOx3</strain>
    </source>
</reference>
<dbReference type="InterPro" id="IPR029057">
    <property type="entry name" value="PRTase-like"/>
</dbReference>
<dbReference type="NCBIfam" id="NF006605">
    <property type="entry name" value="PRK09162.1"/>
    <property type="match status" value="1"/>
</dbReference>
<dbReference type="GO" id="GO:0005829">
    <property type="term" value="C:cytosol"/>
    <property type="evidence" value="ECO:0007669"/>
    <property type="project" value="TreeGrafter"/>
</dbReference>
<evidence type="ECO:0000313" key="4">
    <source>
        <dbReference type="EMBL" id="WAW08946.1"/>
    </source>
</evidence>
<proteinExistence type="predicted"/>
<keyword evidence="5" id="KW-1185">Reference proteome</keyword>
<dbReference type="GO" id="GO:0004422">
    <property type="term" value="F:hypoxanthine phosphoribosyltransferase activity"/>
    <property type="evidence" value="ECO:0007669"/>
    <property type="project" value="TreeGrafter"/>
</dbReference>
<gene>
    <name evidence="4" type="ORF">NB640_06485</name>
</gene>
<evidence type="ECO:0000313" key="5">
    <source>
        <dbReference type="Proteomes" id="UP001156215"/>
    </source>
</evidence>